<accession>A0A0R3SX46</accession>
<dbReference type="Pfam" id="PF13532">
    <property type="entry name" value="2OG-FeII_Oxy_2"/>
    <property type="match status" value="1"/>
</dbReference>
<dbReference type="PROSITE" id="PS51471">
    <property type="entry name" value="FE2OG_OXY"/>
    <property type="match status" value="1"/>
</dbReference>
<dbReference type="PANTHER" id="PTHR16557">
    <property type="entry name" value="ALKYLATED DNA REPAIR PROTEIN ALKB-RELATED"/>
    <property type="match status" value="1"/>
</dbReference>
<dbReference type="Gene3D" id="2.60.120.590">
    <property type="entry name" value="Alpha-ketoglutarate-dependent dioxygenase AlkB-like"/>
    <property type="match status" value="1"/>
</dbReference>
<keyword evidence="1 5" id="KW-0479">Metal-binding</keyword>
<proteinExistence type="predicted"/>
<keyword evidence="4 5" id="KW-0408">Iron</keyword>
<evidence type="ECO:0000256" key="2">
    <source>
        <dbReference type="ARBA" id="ARBA00022964"/>
    </source>
</evidence>
<organism evidence="9">
    <name type="scientific">Hymenolepis diminuta</name>
    <name type="common">Rat tapeworm</name>
    <dbReference type="NCBI Taxonomy" id="6216"/>
    <lineage>
        <taxon>Eukaryota</taxon>
        <taxon>Metazoa</taxon>
        <taxon>Spiralia</taxon>
        <taxon>Lophotrochozoa</taxon>
        <taxon>Platyhelminthes</taxon>
        <taxon>Cestoda</taxon>
        <taxon>Eucestoda</taxon>
        <taxon>Cyclophyllidea</taxon>
        <taxon>Hymenolepididae</taxon>
        <taxon>Hymenolepis</taxon>
    </lineage>
</organism>
<dbReference type="InterPro" id="IPR027450">
    <property type="entry name" value="AlkB-like"/>
</dbReference>
<dbReference type="Proteomes" id="UP000274504">
    <property type="component" value="Unassembled WGS sequence"/>
</dbReference>
<gene>
    <name evidence="7" type="ORF">HDID_LOCUS10291</name>
</gene>
<feature type="binding site" evidence="5">
    <location>
        <position position="250"/>
    </location>
    <ligand>
        <name>Fe cation</name>
        <dbReference type="ChEBI" id="CHEBI:24875"/>
        <note>catalytic</note>
    </ligand>
</feature>
<evidence type="ECO:0000313" key="9">
    <source>
        <dbReference type="WBParaSite" id="HDID_0001029301-mRNA-1"/>
    </source>
</evidence>
<evidence type="ECO:0000256" key="3">
    <source>
        <dbReference type="ARBA" id="ARBA00023002"/>
    </source>
</evidence>
<dbReference type="STRING" id="6216.A0A0R3SX46"/>
<keyword evidence="3" id="KW-0560">Oxidoreductase</keyword>
<evidence type="ECO:0000313" key="7">
    <source>
        <dbReference type="EMBL" id="VDL63043.1"/>
    </source>
</evidence>
<protein>
    <submittedName>
        <fullName evidence="9">Fe2OG dioxygenase domain-containing protein</fullName>
    </submittedName>
</protein>
<feature type="binding site" evidence="5">
    <location>
        <position position="183"/>
    </location>
    <ligand>
        <name>Fe cation</name>
        <dbReference type="ChEBI" id="CHEBI:24875"/>
        <note>catalytic</note>
    </ligand>
</feature>
<dbReference type="InterPro" id="IPR004574">
    <property type="entry name" value="Alkb"/>
</dbReference>
<dbReference type="EMBL" id="UYSG01011606">
    <property type="protein sequence ID" value="VDL63043.1"/>
    <property type="molecule type" value="Genomic_DNA"/>
</dbReference>
<dbReference type="GO" id="GO:0035515">
    <property type="term" value="F:oxidative RNA demethylase activity"/>
    <property type="evidence" value="ECO:0007669"/>
    <property type="project" value="TreeGrafter"/>
</dbReference>
<evidence type="ECO:0000259" key="6">
    <source>
        <dbReference type="PROSITE" id="PS51471"/>
    </source>
</evidence>
<evidence type="ECO:0000256" key="5">
    <source>
        <dbReference type="PIRSR" id="PIRSR604574-2"/>
    </source>
</evidence>
<dbReference type="InterPro" id="IPR005123">
    <property type="entry name" value="Oxoglu/Fe-dep_dioxygenase_dom"/>
</dbReference>
<comment type="cofactor">
    <cofactor evidence="5">
        <name>Fe(2+)</name>
        <dbReference type="ChEBI" id="CHEBI:29033"/>
    </cofactor>
    <text evidence="5">Binds 1 Fe(2+) ion per subunit.</text>
</comment>
<sequence length="309" mass="35859">MNSCPKRRSKVSFLFKATKLLDSSCEFLKYSFAVQYSFEEEFYLFRSAISDTAVNSFYEDALLDWPLDTETRSNILQEEMTPKLWTSSFQETSHNTKSILDRLRWITLGYHYDWDNKIYPPGCESPFPTRCGQFFSSVASKMLEIVGDNKNLFTGRDYFSNYVPEASIVNYYRKKTNMGFHVDDCEVSKRAPLISVSLGRPAIFLLEASSYIPGNLPHENPGTCTKTIIPILLRHGDIMITGGHSRLAYHAVPRLLSWHQPLNDLPRNFFSNLIEKFKDRFELDCNRKILEDYVYSTRLNINVRQVVEL</sequence>
<name>A0A0R3SX46_HYMDI</name>
<dbReference type="GO" id="GO:0035516">
    <property type="term" value="F:broad specificity oxidative DNA demethylase activity"/>
    <property type="evidence" value="ECO:0007669"/>
    <property type="project" value="TreeGrafter"/>
</dbReference>
<dbReference type="SUPFAM" id="SSF51197">
    <property type="entry name" value="Clavaminate synthase-like"/>
    <property type="match status" value="1"/>
</dbReference>
<evidence type="ECO:0000313" key="8">
    <source>
        <dbReference type="Proteomes" id="UP000274504"/>
    </source>
</evidence>
<dbReference type="PANTHER" id="PTHR16557:SF2">
    <property type="entry name" value="NUCLEIC ACID DIOXYGENASE ALKBH1"/>
    <property type="match status" value="1"/>
</dbReference>
<dbReference type="GO" id="GO:0005737">
    <property type="term" value="C:cytoplasm"/>
    <property type="evidence" value="ECO:0007669"/>
    <property type="project" value="TreeGrafter"/>
</dbReference>
<dbReference type="OrthoDB" id="6614653at2759"/>
<dbReference type="AlphaFoldDB" id="A0A0R3SX46"/>
<dbReference type="GO" id="GO:0035513">
    <property type="term" value="P:oxidative RNA demethylation"/>
    <property type="evidence" value="ECO:0007669"/>
    <property type="project" value="TreeGrafter"/>
</dbReference>
<feature type="domain" description="Fe2OG dioxygenase" evidence="6">
    <location>
        <begin position="163"/>
        <end position="307"/>
    </location>
</feature>
<dbReference type="WBParaSite" id="HDID_0001029301-mRNA-1">
    <property type="protein sequence ID" value="HDID_0001029301-mRNA-1"/>
    <property type="gene ID" value="HDID_0001029301"/>
</dbReference>
<reference evidence="9" key="1">
    <citation type="submission" date="2017-02" db="UniProtKB">
        <authorList>
            <consortium name="WormBaseParasite"/>
        </authorList>
    </citation>
    <scope>IDENTIFICATION</scope>
</reference>
<evidence type="ECO:0000256" key="1">
    <source>
        <dbReference type="ARBA" id="ARBA00022723"/>
    </source>
</evidence>
<feature type="binding site" evidence="5">
    <location>
        <position position="181"/>
    </location>
    <ligand>
        <name>Fe cation</name>
        <dbReference type="ChEBI" id="CHEBI:24875"/>
        <note>catalytic</note>
    </ligand>
</feature>
<evidence type="ECO:0000256" key="4">
    <source>
        <dbReference type="ARBA" id="ARBA00023004"/>
    </source>
</evidence>
<dbReference type="GO" id="GO:0008198">
    <property type="term" value="F:ferrous iron binding"/>
    <property type="evidence" value="ECO:0007669"/>
    <property type="project" value="TreeGrafter"/>
</dbReference>
<keyword evidence="2" id="KW-0223">Dioxygenase</keyword>
<dbReference type="InterPro" id="IPR037151">
    <property type="entry name" value="AlkB-like_sf"/>
</dbReference>
<reference evidence="7 8" key="2">
    <citation type="submission" date="2018-11" db="EMBL/GenBank/DDBJ databases">
        <authorList>
            <consortium name="Pathogen Informatics"/>
        </authorList>
    </citation>
    <scope>NUCLEOTIDE SEQUENCE [LARGE SCALE GENOMIC DNA]</scope>
</reference>